<dbReference type="Proteomes" id="UP000828390">
    <property type="component" value="Unassembled WGS sequence"/>
</dbReference>
<keyword evidence="3" id="KW-1185">Reference proteome</keyword>
<feature type="compositionally biased region" description="Basic and acidic residues" evidence="1">
    <location>
        <begin position="103"/>
        <end position="116"/>
    </location>
</feature>
<sequence length="123" mass="14140">MAKQSHYLKQNQNIFKENIELEKYLTLLPQQQLTITSQSKQLAATLRSNLRSTLRSTLRNSIYVRDVPFPVDSISAAPVILPGRTSFRLWKLPKEYRKHSEKRKLASDGDPSRDKLPPGYLSS</sequence>
<proteinExistence type="predicted"/>
<comment type="caution">
    <text evidence="2">The sequence shown here is derived from an EMBL/GenBank/DDBJ whole genome shotgun (WGS) entry which is preliminary data.</text>
</comment>
<evidence type="ECO:0000313" key="2">
    <source>
        <dbReference type="EMBL" id="KAH3840672.1"/>
    </source>
</evidence>
<accession>A0A9D4KJX8</accession>
<gene>
    <name evidence="2" type="ORF">DPMN_114126</name>
</gene>
<protein>
    <submittedName>
        <fullName evidence="2">Uncharacterized protein</fullName>
    </submittedName>
</protein>
<organism evidence="2 3">
    <name type="scientific">Dreissena polymorpha</name>
    <name type="common">Zebra mussel</name>
    <name type="synonym">Mytilus polymorpha</name>
    <dbReference type="NCBI Taxonomy" id="45954"/>
    <lineage>
        <taxon>Eukaryota</taxon>
        <taxon>Metazoa</taxon>
        <taxon>Spiralia</taxon>
        <taxon>Lophotrochozoa</taxon>
        <taxon>Mollusca</taxon>
        <taxon>Bivalvia</taxon>
        <taxon>Autobranchia</taxon>
        <taxon>Heteroconchia</taxon>
        <taxon>Euheterodonta</taxon>
        <taxon>Imparidentia</taxon>
        <taxon>Neoheterodontei</taxon>
        <taxon>Myida</taxon>
        <taxon>Dreissenoidea</taxon>
        <taxon>Dreissenidae</taxon>
        <taxon>Dreissena</taxon>
    </lineage>
</organism>
<name>A0A9D4KJX8_DREPO</name>
<dbReference type="EMBL" id="JAIWYP010000004">
    <property type="protein sequence ID" value="KAH3840672.1"/>
    <property type="molecule type" value="Genomic_DNA"/>
</dbReference>
<evidence type="ECO:0000256" key="1">
    <source>
        <dbReference type="SAM" id="MobiDB-lite"/>
    </source>
</evidence>
<feature type="region of interest" description="Disordered" evidence="1">
    <location>
        <begin position="100"/>
        <end position="123"/>
    </location>
</feature>
<reference evidence="2" key="1">
    <citation type="journal article" date="2019" name="bioRxiv">
        <title>The Genome of the Zebra Mussel, Dreissena polymorpha: A Resource for Invasive Species Research.</title>
        <authorList>
            <person name="McCartney M.A."/>
            <person name="Auch B."/>
            <person name="Kono T."/>
            <person name="Mallez S."/>
            <person name="Zhang Y."/>
            <person name="Obille A."/>
            <person name="Becker A."/>
            <person name="Abrahante J.E."/>
            <person name="Garbe J."/>
            <person name="Badalamenti J.P."/>
            <person name="Herman A."/>
            <person name="Mangelson H."/>
            <person name="Liachko I."/>
            <person name="Sullivan S."/>
            <person name="Sone E.D."/>
            <person name="Koren S."/>
            <person name="Silverstein K.A.T."/>
            <person name="Beckman K.B."/>
            <person name="Gohl D.M."/>
        </authorList>
    </citation>
    <scope>NUCLEOTIDE SEQUENCE</scope>
    <source>
        <strain evidence="2">Duluth1</strain>
        <tissue evidence="2">Whole animal</tissue>
    </source>
</reference>
<reference evidence="2" key="2">
    <citation type="submission" date="2020-11" db="EMBL/GenBank/DDBJ databases">
        <authorList>
            <person name="McCartney M.A."/>
            <person name="Auch B."/>
            <person name="Kono T."/>
            <person name="Mallez S."/>
            <person name="Becker A."/>
            <person name="Gohl D.M."/>
            <person name="Silverstein K.A.T."/>
            <person name="Koren S."/>
            <person name="Bechman K.B."/>
            <person name="Herman A."/>
            <person name="Abrahante J.E."/>
            <person name="Garbe J."/>
        </authorList>
    </citation>
    <scope>NUCLEOTIDE SEQUENCE</scope>
    <source>
        <strain evidence="2">Duluth1</strain>
        <tissue evidence="2">Whole animal</tissue>
    </source>
</reference>
<dbReference type="AlphaFoldDB" id="A0A9D4KJX8"/>
<evidence type="ECO:0000313" key="3">
    <source>
        <dbReference type="Proteomes" id="UP000828390"/>
    </source>
</evidence>